<dbReference type="EMBL" id="KE720872">
    <property type="protein sequence ID" value="ERF74628.1"/>
    <property type="molecule type" value="Genomic_DNA"/>
</dbReference>
<dbReference type="AlphaFoldDB" id="U1GQN4"/>
<feature type="transmembrane region" description="Helical" evidence="1">
    <location>
        <begin position="264"/>
        <end position="282"/>
    </location>
</feature>
<gene>
    <name evidence="2" type="ORF">EPUS_00758</name>
</gene>
<evidence type="ECO:0000256" key="1">
    <source>
        <dbReference type="SAM" id="Phobius"/>
    </source>
</evidence>
<name>U1GQN4_ENDPU</name>
<organism evidence="2 3">
    <name type="scientific">Endocarpon pusillum (strain Z07020 / HMAS-L-300199)</name>
    <name type="common">Lichen-forming fungus</name>
    <dbReference type="NCBI Taxonomy" id="1263415"/>
    <lineage>
        <taxon>Eukaryota</taxon>
        <taxon>Fungi</taxon>
        <taxon>Dikarya</taxon>
        <taxon>Ascomycota</taxon>
        <taxon>Pezizomycotina</taxon>
        <taxon>Eurotiomycetes</taxon>
        <taxon>Chaetothyriomycetidae</taxon>
        <taxon>Verrucariales</taxon>
        <taxon>Verrucariaceae</taxon>
        <taxon>Endocarpon</taxon>
    </lineage>
</organism>
<evidence type="ECO:0008006" key="4">
    <source>
        <dbReference type="Google" id="ProtNLM"/>
    </source>
</evidence>
<dbReference type="OrthoDB" id="1937642at2759"/>
<feature type="transmembrane region" description="Helical" evidence="1">
    <location>
        <begin position="184"/>
        <end position="203"/>
    </location>
</feature>
<dbReference type="GeneID" id="19235819"/>
<feature type="transmembrane region" description="Helical" evidence="1">
    <location>
        <begin position="288"/>
        <end position="307"/>
    </location>
</feature>
<dbReference type="eggNOG" id="ENOG502SH7B">
    <property type="taxonomic scope" value="Eukaryota"/>
</dbReference>
<dbReference type="Proteomes" id="UP000019373">
    <property type="component" value="Unassembled WGS sequence"/>
</dbReference>
<proteinExistence type="predicted"/>
<dbReference type="HOGENOM" id="CLU_034489_0_0_1"/>
<keyword evidence="3" id="KW-1185">Reference proteome</keyword>
<evidence type="ECO:0000313" key="2">
    <source>
        <dbReference type="EMBL" id="ERF74628.1"/>
    </source>
</evidence>
<sequence>MPPSGIIRPRQRSTSQELRSQWASPNDILSLLLLVGGDVVQQALAQQSGTKLPTPVVFSFGWVGYAFTALLSAVGNNRLMPPAPGPSSIILSTNHGHPRTNDSWILNRLLRDYENLWMPNQVKVELEKMLQAANAPKAGLCIAIFEASEKGIAGVPQKDLYWFSGYVVALLQLGIAAVPCGTQGSWDVLLLTAVGTGLAFLTGSLPQWRQERWACRRNSKKTFALSHGNGAQHVLVIQGAGRGLDLEDIARSVEKTAYDWKTKVAFGLLTTLWGGLLITVSGVRRQTWFLLAVGALSMVHTVIIAAAPRNPEWFGIYLDYRGVVVKRKVMEALQSAEKTLPGLGRSMLPVFFPGTMTEHDVRWWSQNSPGRTYSHADLGALSDKAGREDTLERRAEQ</sequence>
<dbReference type="OMA" id="WISEKWA"/>
<dbReference type="RefSeq" id="XP_007799729.1">
    <property type="nucleotide sequence ID" value="XM_007801538.1"/>
</dbReference>
<accession>U1GQN4</accession>
<keyword evidence="1" id="KW-0812">Transmembrane</keyword>
<evidence type="ECO:0000313" key="3">
    <source>
        <dbReference type="Proteomes" id="UP000019373"/>
    </source>
</evidence>
<feature type="transmembrane region" description="Helical" evidence="1">
    <location>
        <begin position="55"/>
        <end position="74"/>
    </location>
</feature>
<keyword evidence="1" id="KW-1133">Transmembrane helix</keyword>
<reference evidence="3" key="1">
    <citation type="journal article" date="2014" name="BMC Genomics">
        <title>Genome characteristics reveal the impact of lichenization on lichen-forming fungus Endocarpon pusillum Hedwig (Verrucariales, Ascomycota).</title>
        <authorList>
            <person name="Wang Y.-Y."/>
            <person name="Liu B."/>
            <person name="Zhang X.-Y."/>
            <person name="Zhou Q.-M."/>
            <person name="Zhang T."/>
            <person name="Li H."/>
            <person name="Yu Y.-F."/>
            <person name="Zhang X.-L."/>
            <person name="Hao X.-Y."/>
            <person name="Wang M."/>
            <person name="Wang L."/>
            <person name="Wei J.-C."/>
        </authorList>
    </citation>
    <scope>NUCLEOTIDE SEQUENCE [LARGE SCALE GENOMIC DNA]</scope>
    <source>
        <strain evidence="3">Z07020 / HMAS-L-300199</strain>
    </source>
</reference>
<protein>
    <recommendedName>
        <fullName evidence="4">Transmembrane protein</fullName>
    </recommendedName>
</protein>
<feature type="transmembrane region" description="Helical" evidence="1">
    <location>
        <begin position="160"/>
        <end position="178"/>
    </location>
</feature>
<keyword evidence="1" id="KW-0472">Membrane</keyword>